<comment type="caution">
    <text evidence="13">The sequence shown here is derived from an EMBL/GenBank/DDBJ whole genome shotgun (WGS) entry which is preliminary data.</text>
</comment>
<comment type="similarity">
    <text evidence="8 9">Belongs to the OMP decarboxylase family. Type 1 subfamily.</text>
</comment>
<feature type="binding site" evidence="9 11">
    <location>
        <position position="10"/>
    </location>
    <ligand>
        <name>substrate</name>
    </ligand>
</feature>
<dbReference type="GO" id="GO:0044205">
    <property type="term" value="P:'de novo' UMP biosynthetic process"/>
    <property type="evidence" value="ECO:0007669"/>
    <property type="project" value="UniProtKB-UniRule"/>
</dbReference>
<sequence>MSERPIIALDFPNKQAIETFLAQFPIEEKLFVKVGMEIFYQEGPAIVTWLKDCGHDIFLDLKLHDIPNTVGRAMERLASLGVALTNVHAAGGIEMMTAAKKGLQQGTPAGHKVPDLIAVTQLTSTSEAQMHHDQQIMTSLQESVMHYATCAQKAGLDGVVCSAHEAKQIKQRTTDAFIRLTPGIRPAGSEVGDQKRIMTPAQARKAGATMIVVGRPITQSKAPYESYLQIKQEWKEASQ</sequence>
<dbReference type="SUPFAM" id="SSF51366">
    <property type="entry name" value="Ribulose-phoshate binding barrel"/>
    <property type="match status" value="1"/>
</dbReference>
<feature type="binding site" evidence="9 11">
    <location>
        <position position="215"/>
    </location>
    <ligand>
        <name>substrate</name>
    </ligand>
</feature>
<feature type="active site" description="For OMPdecase activity" evidence="10">
    <location>
        <position position="62"/>
    </location>
</feature>
<feature type="binding site" evidence="9 11">
    <location>
        <position position="194"/>
    </location>
    <ligand>
        <name>substrate</name>
    </ligand>
</feature>
<dbReference type="InterPro" id="IPR047596">
    <property type="entry name" value="OMPdecase_bac"/>
</dbReference>
<dbReference type="Proteomes" id="UP000286288">
    <property type="component" value="Unassembled WGS sequence"/>
</dbReference>
<reference evidence="13 14" key="1">
    <citation type="submission" date="2018-08" db="EMBL/GenBank/DDBJ databases">
        <title>A genome reference for cultivated species of the human gut microbiota.</title>
        <authorList>
            <person name="Zou Y."/>
            <person name="Xue W."/>
            <person name="Luo G."/>
        </authorList>
    </citation>
    <scope>NUCLEOTIDE SEQUENCE [LARGE SCALE GENOMIC DNA]</scope>
    <source>
        <strain evidence="13 14">AF48-16</strain>
    </source>
</reference>
<evidence type="ECO:0000256" key="8">
    <source>
        <dbReference type="ARBA" id="ARBA00061012"/>
    </source>
</evidence>
<gene>
    <name evidence="9" type="primary">pyrF</name>
    <name evidence="13" type="ORF">DW084_03045</name>
</gene>
<evidence type="ECO:0000256" key="10">
    <source>
        <dbReference type="PIRSR" id="PIRSR614732-1"/>
    </source>
</evidence>
<dbReference type="InterPro" id="IPR001754">
    <property type="entry name" value="OMPdeCOase_dom"/>
</dbReference>
<dbReference type="InterPro" id="IPR011060">
    <property type="entry name" value="RibuloseP-bd_barrel"/>
</dbReference>
<evidence type="ECO:0000256" key="9">
    <source>
        <dbReference type="HAMAP-Rule" id="MF_01200"/>
    </source>
</evidence>
<evidence type="ECO:0000256" key="11">
    <source>
        <dbReference type="PIRSR" id="PIRSR614732-2"/>
    </source>
</evidence>
<dbReference type="PROSITE" id="PS00156">
    <property type="entry name" value="OMPDECASE"/>
    <property type="match status" value="1"/>
</dbReference>
<dbReference type="NCBIfam" id="TIGR01740">
    <property type="entry name" value="pyrF"/>
    <property type="match status" value="1"/>
</dbReference>
<dbReference type="GO" id="GO:0004590">
    <property type="term" value="F:orotidine-5'-phosphate decarboxylase activity"/>
    <property type="evidence" value="ECO:0007669"/>
    <property type="project" value="UniProtKB-UniRule"/>
</dbReference>
<name>A0A415EWI2_ENTCA</name>
<comment type="pathway">
    <text evidence="2 9 12">Pyrimidine metabolism; UMP biosynthesis via de novo pathway; UMP from orotate: step 2/2.</text>
</comment>
<evidence type="ECO:0000256" key="7">
    <source>
        <dbReference type="ARBA" id="ARBA00049157"/>
    </source>
</evidence>
<dbReference type="PANTHER" id="PTHR32119">
    <property type="entry name" value="OROTIDINE 5'-PHOSPHATE DECARBOXYLASE"/>
    <property type="match status" value="1"/>
</dbReference>
<feature type="active site" description="For OMPdecase activity" evidence="10">
    <location>
        <position position="65"/>
    </location>
</feature>
<accession>A0A415EWI2</accession>
<keyword evidence="6 9" id="KW-0456">Lyase</keyword>
<dbReference type="RefSeq" id="WP_005226112.1">
    <property type="nucleotide sequence ID" value="NZ_CACRTX010000020.1"/>
</dbReference>
<feature type="binding site" evidence="9">
    <location>
        <begin position="60"/>
        <end position="69"/>
    </location>
    <ligand>
        <name>substrate</name>
    </ligand>
</feature>
<feature type="active site" description="For OMPdecase activity" evidence="10">
    <location>
        <position position="60"/>
    </location>
</feature>
<feature type="binding site" evidence="9 11">
    <location>
        <position position="214"/>
    </location>
    <ligand>
        <name>substrate</name>
    </ligand>
</feature>
<evidence type="ECO:0000256" key="1">
    <source>
        <dbReference type="ARBA" id="ARBA00002356"/>
    </source>
</evidence>
<dbReference type="InterPro" id="IPR014732">
    <property type="entry name" value="OMPdecase"/>
</dbReference>
<organism evidence="13 14">
    <name type="scientific">Enterococcus casseliflavus</name>
    <name type="common">Enterococcus flavescens</name>
    <dbReference type="NCBI Taxonomy" id="37734"/>
    <lineage>
        <taxon>Bacteria</taxon>
        <taxon>Bacillati</taxon>
        <taxon>Bacillota</taxon>
        <taxon>Bacilli</taxon>
        <taxon>Lactobacillales</taxon>
        <taxon>Enterococcaceae</taxon>
        <taxon>Enterococcus</taxon>
    </lineage>
</organism>
<keyword evidence="5 9" id="KW-0665">Pyrimidine biosynthesis</keyword>
<dbReference type="Pfam" id="PF00215">
    <property type="entry name" value="OMPdecase"/>
    <property type="match status" value="1"/>
</dbReference>
<dbReference type="UniPathway" id="UPA00070">
    <property type="reaction ID" value="UER00120"/>
</dbReference>
<evidence type="ECO:0000256" key="6">
    <source>
        <dbReference type="ARBA" id="ARBA00023239"/>
    </source>
</evidence>
<dbReference type="EC" id="4.1.1.23" evidence="9"/>
<comment type="function">
    <text evidence="1 9">Catalyzes the decarboxylation of orotidine 5'-monophosphate (OMP) to uridine 5'-monophosphate (UMP).</text>
</comment>
<dbReference type="GO" id="GO:0006207">
    <property type="term" value="P:'de novo' pyrimidine nucleobase biosynthetic process"/>
    <property type="evidence" value="ECO:0007669"/>
    <property type="project" value="InterPro"/>
</dbReference>
<dbReference type="SMART" id="SM00934">
    <property type="entry name" value="OMPdecase"/>
    <property type="match status" value="1"/>
</dbReference>
<keyword evidence="4 9" id="KW-0210">Decarboxylase</keyword>
<dbReference type="HAMAP" id="MF_01200_B">
    <property type="entry name" value="OMPdecase_type1_B"/>
    <property type="match status" value="1"/>
</dbReference>
<evidence type="ECO:0000256" key="4">
    <source>
        <dbReference type="ARBA" id="ARBA00022793"/>
    </source>
</evidence>
<dbReference type="InterPro" id="IPR013785">
    <property type="entry name" value="Aldolase_TIM"/>
</dbReference>
<comment type="catalytic activity">
    <reaction evidence="7 9 12">
        <text>orotidine 5'-phosphate + H(+) = UMP + CO2</text>
        <dbReference type="Rhea" id="RHEA:11596"/>
        <dbReference type="ChEBI" id="CHEBI:15378"/>
        <dbReference type="ChEBI" id="CHEBI:16526"/>
        <dbReference type="ChEBI" id="CHEBI:57538"/>
        <dbReference type="ChEBI" id="CHEBI:57865"/>
        <dbReference type="EC" id="4.1.1.23"/>
    </reaction>
</comment>
<evidence type="ECO:0000256" key="5">
    <source>
        <dbReference type="ARBA" id="ARBA00022975"/>
    </source>
</evidence>
<dbReference type="EMBL" id="QRMZ01000003">
    <property type="protein sequence ID" value="RHK07664.1"/>
    <property type="molecule type" value="Genomic_DNA"/>
</dbReference>
<protein>
    <recommendedName>
        <fullName evidence="9">Orotidine 5'-phosphate decarboxylase</fullName>
        <ecNumber evidence="9">4.1.1.23</ecNumber>
    </recommendedName>
    <alternativeName>
        <fullName evidence="9">OMP decarboxylase</fullName>
        <shortName evidence="9">OMPDCase</shortName>
        <shortName evidence="9">OMPdecase</shortName>
    </alternativeName>
</protein>
<dbReference type="NCBIfam" id="NF001273">
    <property type="entry name" value="PRK00230.1"/>
    <property type="match status" value="1"/>
</dbReference>
<dbReference type="PANTHER" id="PTHR32119:SF2">
    <property type="entry name" value="OROTIDINE 5'-PHOSPHATE DECARBOXYLASE"/>
    <property type="match status" value="1"/>
</dbReference>
<dbReference type="Gene3D" id="3.20.20.70">
    <property type="entry name" value="Aldolase class I"/>
    <property type="match status" value="1"/>
</dbReference>
<proteinExistence type="inferred from homology"/>
<dbReference type="AlphaFoldDB" id="A0A415EWI2"/>
<dbReference type="GO" id="GO:0005829">
    <property type="term" value="C:cytosol"/>
    <property type="evidence" value="ECO:0007669"/>
    <property type="project" value="TreeGrafter"/>
</dbReference>
<comment type="subunit">
    <text evidence="3 9">Homodimer.</text>
</comment>
<evidence type="ECO:0000256" key="3">
    <source>
        <dbReference type="ARBA" id="ARBA00011738"/>
    </source>
</evidence>
<dbReference type="FunFam" id="3.20.20.70:FF:000015">
    <property type="entry name" value="Orotidine 5'-phosphate decarboxylase"/>
    <property type="match status" value="1"/>
</dbReference>
<feature type="binding site" evidence="9 11">
    <location>
        <position position="33"/>
    </location>
    <ligand>
        <name>substrate</name>
    </ligand>
</feature>
<feature type="binding site" evidence="9 11">
    <location>
        <position position="185"/>
    </location>
    <ligand>
        <name>substrate</name>
    </ligand>
</feature>
<evidence type="ECO:0000256" key="12">
    <source>
        <dbReference type="RuleBase" id="RU000512"/>
    </source>
</evidence>
<evidence type="ECO:0000313" key="14">
    <source>
        <dbReference type="Proteomes" id="UP000286288"/>
    </source>
</evidence>
<dbReference type="CDD" id="cd04725">
    <property type="entry name" value="OMP_decarboxylase_like"/>
    <property type="match status" value="1"/>
</dbReference>
<dbReference type="InterPro" id="IPR018089">
    <property type="entry name" value="OMPdecase_AS"/>
</dbReference>
<feature type="active site" description="Proton donor" evidence="9">
    <location>
        <position position="62"/>
    </location>
</feature>
<feature type="binding site" evidence="9 11">
    <location>
        <position position="123"/>
    </location>
    <ligand>
        <name>substrate</name>
    </ligand>
</feature>
<evidence type="ECO:0000313" key="13">
    <source>
        <dbReference type="EMBL" id="RHK07664.1"/>
    </source>
</evidence>
<evidence type="ECO:0000256" key="2">
    <source>
        <dbReference type="ARBA" id="ARBA00004861"/>
    </source>
</evidence>